<evidence type="ECO:0000256" key="1">
    <source>
        <dbReference type="ARBA" id="ARBA00004123"/>
    </source>
</evidence>
<dbReference type="PANTHER" id="PTHR28672:SF1">
    <property type="entry name" value="ANAPHASE-PROMOTING COMPLEX SUBUNIT 13"/>
    <property type="match status" value="1"/>
</dbReference>
<sequence length="69" mass="7861">MDSSVTIDGYFVDLIDDKWRSEKLPHDDINVPTHELADPEADSGDIHLTLQEQEQKWTDIALSALSEHQ</sequence>
<reference evidence="12 13" key="1">
    <citation type="journal article" date="2008" name="Nature">
        <title>The genome of the model beetle and pest Tribolium castaneum.</title>
        <authorList>
            <consortium name="Tribolium Genome Sequencing Consortium"/>
            <person name="Richards S."/>
            <person name="Gibbs R.A."/>
            <person name="Weinstock G.M."/>
            <person name="Brown S.J."/>
            <person name="Denell R."/>
            <person name="Beeman R.W."/>
            <person name="Gibbs R."/>
            <person name="Beeman R.W."/>
            <person name="Brown S.J."/>
            <person name="Bucher G."/>
            <person name="Friedrich M."/>
            <person name="Grimmelikhuijzen C.J."/>
            <person name="Klingler M."/>
            <person name="Lorenzen M."/>
            <person name="Richards S."/>
            <person name="Roth S."/>
            <person name="Schroder R."/>
            <person name="Tautz D."/>
            <person name="Zdobnov E.M."/>
            <person name="Muzny D."/>
            <person name="Gibbs R.A."/>
            <person name="Weinstock G.M."/>
            <person name="Attaway T."/>
            <person name="Bell S."/>
            <person name="Buhay C.J."/>
            <person name="Chandrabose M.N."/>
            <person name="Chavez D."/>
            <person name="Clerk-Blankenburg K.P."/>
            <person name="Cree A."/>
            <person name="Dao M."/>
            <person name="Davis C."/>
            <person name="Chacko J."/>
            <person name="Dinh H."/>
            <person name="Dugan-Rocha S."/>
            <person name="Fowler G."/>
            <person name="Garner T.T."/>
            <person name="Garnes J."/>
            <person name="Gnirke A."/>
            <person name="Hawes A."/>
            <person name="Hernandez J."/>
            <person name="Hines S."/>
            <person name="Holder M."/>
            <person name="Hume J."/>
            <person name="Jhangiani S.N."/>
            <person name="Joshi V."/>
            <person name="Khan Z.M."/>
            <person name="Jackson L."/>
            <person name="Kovar C."/>
            <person name="Kowis A."/>
            <person name="Lee S."/>
            <person name="Lewis L.R."/>
            <person name="Margolis J."/>
            <person name="Morgan M."/>
            <person name="Nazareth L.V."/>
            <person name="Nguyen N."/>
            <person name="Okwuonu G."/>
            <person name="Parker D."/>
            <person name="Richards S."/>
            <person name="Ruiz S.J."/>
            <person name="Santibanez J."/>
            <person name="Savard J."/>
            <person name="Scherer S.E."/>
            <person name="Schneider B."/>
            <person name="Sodergren E."/>
            <person name="Tautz D."/>
            <person name="Vattahil S."/>
            <person name="Villasana D."/>
            <person name="White C.S."/>
            <person name="Wright R."/>
            <person name="Park Y."/>
            <person name="Beeman R.W."/>
            <person name="Lord J."/>
            <person name="Oppert B."/>
            <person name="Lorenzen M."/>
            <person name="Brown S."/>
            <person name="Wang L."/>
            <person name="Savard J."/>
            <person name="Tautz D."/>
            <person name="Richards S."/>
            <person name="Weinstock G."/>
            <person name="Gibbs R.A."/>
            <person name="Liu Y."/>
            <person name="Worley K."/>
            <person name="Weinstock G."/>
            <person name="Elsik C.G."/>
            <person name="Reese J.T."/>
            <person name="Elhaik E."/>
            <person name="Landan G."/>
            <person name="Graur D."/>
            <person name="Arensburger P."/>
            <person name="Atkinson P."/>
            <person name="Beeman R.W."/>
            <person name="Beidler J."/>
            <person name="Brown S.J."/>
            <person name="Demuth J.P."/>
            <person name="Drury D.W."/>
            <person name="Du Y.Z."/>
            <person name="Fujiwara H."/>
            <person name="Lorenzen M."/>
            <person name="Maselli V."/>
            <person name="Osanai M."/>
            <person name="Park Y."/>
            <person name="Robertson H.M."/>
            <person name="Tu Z."/>
            <person name="Wang J.J."/>
            <person name="Wang S."/>
            <person name="Richards S."/>
            <person name="Song H."/>
            <person name="Zhang L."/>
            <person name="Sodergren E."/>
            <person name="Werner D."/>
            <person name="Stanke M."/>
            <person name="Morgenstern B."/>
            <person name="Solovyev V."/>
            <person name="Kosarev P."/>
            <person name="Brown G."/>
            <person name="Chen H.C."/>
            <person name="Ermolaeva O."/>
            <person name="Hlavina W."/>
            <person name="Kapustin Y."/>
            <person name="Kiryutin B."/>
            <person name="Kitts P."/>
            <person name="Maglott D."/>
            <person name="Pruitt K."/>
            <person name="Sapojnikov V."/>
            <person name="Souvorov A."/>
            <person name="Mackey A.J."/>
            <person name="Waterhouse R.M."/>
            <person name="Wyder S."/>
            <person name="Zdobnov E.M."/>
            <person name="Zdobnov E.M."/>
            <person name="Wyder S."/>
            <person name="Kriventseva E.V."/>
            <person name="Kadowaki T."/>
            <person name="Bork P."/>
            <person name="Aranda M."/>
            <person name="Bao R."/>
            <person name="Beermann A."/>
            <person name="Berns N."/>
            <person name="Bolognesi R."/>
            <person name="Bonneton F."/>
            <person name="Bopp D."/>
            <person name="Brown S.J."/>
            <person name="Bucher G."/>
            <person name="Butts T."/>
            <person name="Chaumot A."/>
            <person name="Denell R.E."/>
            <person name="Ferrier D.E."/>
            <person name="Friedrich M."/>
            <person name="Gordon C.M."/>
            <person name="Jindra M."/>
            <person name="Klingler M."/>
            <person name="Lan Q."/>
            <person name="Lattorff H.M."/>
            <person name="Laudet V."/>
            <person name="von Levetsow C."/>
            <person name="Liu Z."/>
            <person name="Lutz R."/>
            <person name="Lynch J.A."/>
            <person name="da Fonseca R.N."/>
            <person name="Posnien N."/>
            <person name="Reuter R."/>
            <person name="Roth S."/>
            <person name="Savard J."/>
            <person name="Schinko J.B."/>
            <person name="Schmitt C."/>
            <person name="Schoppmeier M."/>
            <person name="Schroder R."/>
            <person name="Shippy T.D."/>
            <person name="Simonnet F."/>
            <person name="Marques-Souza H."/>
            <person name="Tautz D."/>
            <person name="Tomoyasu Y."/>
            <person name="Trauner J."/>
            <person name="Van der Zee M."/>
            <person name="Vervoort M."/>
            <person name="Wittkopp N."/>
            <person name="Wimmer E.A."/>
            <person name="Yang X."/>
            <person name="Jones A.K."/>
            <person name="Sattelle D.B."/>
            <person name="Ebert P.R."/>
            <person name="Nelson D."/>
            <person name="Scott J.G."/>
            <person name="Beeman R.W."/>
            <person name="Muthukrishnan S."/>
            <person name="Kramer K.J."/>
            <person name="Arakane Y."/>
            <person name="Beeman R.W."/>
            <person name="Zhu Q."/>
            <person name="Hogenkamp D."/>
            <person name="Dixit R."/>
            <person name="Oppert B."/>
            <person name="Jiang H."/>
            <person name="Zou Z."/>
            <person name="Marshall J."/>
            <person name="Elpidina E."/>
            <person name="Vinokurov K."/>
            <person name="Oppert C."/>
            <person name="Zou Z."/>
            <person name="Evans J."/>
            <person name="Lu Z."/>
            <person name="Zhao P."/>
            <person name="Sumathipala N."/>
            <person name="Altincicek B."/>
            <person name="Vilcinskas A."/>
            <person name="Williams M."/>
            <person name="Hultmark D."/>
            <person name="Hetru C."/>
            <person name="Jiang H."/>
            <person name="Grimmelikhuijzen C.J."/>
            <person name="Hauser F."/>
            <person name="Cazzamali G."/>
            <person name="Williamson M."/>
            <person name="Park Y."/>
            <person name="Li B."/>
            <person name="Tanaka Y."/>
            <person name="Predel R."/>
            <person name="Neupert S."/>
            <person name="Schachtner J."/>
            <person name="Verleyen P."/>
            <person name="Raible F."/>
            <person name="Bork P."/>
            <person name="Friedrich M."/>
            <person name="Walden K.K."/>
            <person name="Robertson H.M."/>
            <person name="Angeli S."/>
            <person name="Foret S."/>
            <person name="Bucher G."/>
            <person name="Schuetz S."/>
            <person name="Maleszka R."/>
            <person name="Wimmer E.A."/>
            <person name="Beeman R.W."/>
            <person name="Lorenzen M."/>
            <person name="Tomoyasu Y."/>
            <person name="Miller S.C."/>
            <person name="Grossmann D."/>
            <person name="Bucher G."/>
        </authorList>
    </citation>
    <scope>NUCLEOTIDE SEQUENCE [LARGE SCALE GENOMIC DNA]</scope>
    <source>
        <strain evidence="12 13">Georgia GA2</strain>
    </source>
</reference>
<dbReference type="OrthoDB" id="25675at2759"/>
<evidence type="ECO:0000256" key="4">
    <source>
        <dbReference type="ARBA" id="ARBA00013935"/>
    </source>
</evidence>
<dbReference type="STRING" id="7070.A0A139WH34"/>
<dbReference type="FunCoup" id="A0A139WH34">
    <property type="interactions" value="414"/>
</dbReference>
<evidence type="ECO:0000256" key="10">
    <source>
        <dbReference type="ARBA" id="ARBA00031338"/>
    </source>
</evidence>
<dbReference type="PANTHER" id="PTHR28672">
    <property type="entry name" value="ANAPHASE-PROMOTING COMPLEX SUBUNIT 13"/>
    <property type="match status" value="1"/>
</dbReference>
<comment type="similarity">
    <text evidence="3">Belongs to the APC13 family.</text>
</comment>
<dbReference type="Proteomes" id="UP000007266">
    <property type="component" value="Linkage group 5"/>
</dbReference>
<evidence type="ECO:0000256" key="8">
    <source>
        <dbReference type="ARBA" id="ARBA00023242"/>
    </source>
</evidence>
<comment type="function">
    <text evidence="11">Component of the anaphase promoting complex/cyclosome (APC/C), a cell cycle-regulated E3 ubiquitin ligase that controls progression through mitosis and the G1 phase of the cell cycle. The APC/C complex acts by mediating ubiquitination and subsequent degradation of target proteins: it mainly mediates the formation of 'Lys-11'-linked polyubiquitin chains and, to a lower extent, the formation of 'Lys-48'- and 'Lys-63'-linked polyubiquitin chains. The APC/C complex catalyzes assembly of branched 'Lys-11'-/'Lys-48'-linked branched ubiquitin chains on target proteins.</text>
</comment>
<keyword evidence="7" id="KW-0833">Ubl conjugation pathway</keyword>
<proteinExistence type="inferred from homology"/>
<keyword evidence="5" id="KW-0132">Cell division</keyword>
<evidence type="ECO:0000256" key="7">
    <source>
        <dbReference type="ARBA" id="ARBA00022786"/>
    </source>
</evidence>
<evidence type="ECO:0000313" key="12">
    <source>
        <dbReference type="EMBL" id="KYB27308.1"/>
    </source>
</evidence>
<keyword evidence="13" id="KW-1185">Reference proteome</keyword>
<dbReference type="KEGG" id="tca:100142453"/>
<organism evidence="12 13">
    <name type="scientific">Tribolium castaneum</name>
    <name type="common">Red flour beetle</name>
    <dbReference type="NCBI Taxonomy" id="7070"/>
    <lineage>
        <taxon>Eukaryota</taxon>
        <taxon>Metazoa</taxon>
        <taxon>Ecdysozoa</taxon>
        <taxon>Arthropoda</taxon>
        <taxon>Hexapoda</taxon>
        <taxon>Insecta</taxon>
        <taxon>Pterygota</taxon>
        <taxon>Neoptera</taxon>
        <taxon>Endopterygota</taxon>
        <taxon>Coleoptera</taxon>
        <taxon>Polyphaga</taxon>
        <taxon>Cucujiformia</taxon>
        <taxon>Tenebrionidae</taxon>
        <taxon>Tenebrionidae incertae sedis</taxon>
        <taxon>Tribolium</taxon>
    </lineage>
</organism>
<gene>
    <name evidence="12" type="primary">AUGUSTUS-3.0.2_31152</name>
    <name evidence="12" type="ORF">TcasGA2_TC031152</name>
</gene>
<evidence type="ECO:0000256" key="3">
    <source>
        <dbReference type="ARBA" id="ARBA00006940"/>
    </source>
</evidence>
<evidence type="ECO:0000256" key="2">
    <source>
        <dbReference type="ARBA" id="ARBA00004906"/>
    </source>
</evidence>
<dbReference type="GO" id="GO:0005680">
    <property type="term" value="C:anaphase-promoting complex"/>
    <property type="evidence" value="ECO:0000318"/>
    <property type="project" value="GO_Central"/>
</dbReference>
<dbReference type="eggNOG" id="KOG3183">
    <property type="taxonomic scope" value="Eukaryota"/>
</dbReference>
<comment type="subcellular location">
    <subcellularLocation>
        <location evidence="1">Nucleus</location>
    </subcellularLocation>
</comment>
<keyword evidence="6" id="KW-0498">Mitosis</keyword>
<protein>
    <recommendedName>
        <fullName evidence="4">Anaphase-promoting complex subunit 13</fullName>
    </recommendedName>
    <alternativeName>
        <fullName evidence="10">Cyclosome subunit 13</fullName>
    </alternativeName>
</protein>
<keyword evidence="9" id="KW-0131">Cell cycle</keyword>
<evidence type="ECO:0000256" key="9">
    <source>
        <dbReference type="ARBA" id="ARBA00023306"/>
    </source>
</evidence>
<name>A0A139WH34_TRICA</name>
<evidence type="ECO:0000256" key="6">
    <source>
        <dbReference type="ARBA" id="ARBA00022776"/>
    </source>
</evidence>
<comment type="pathway">
    <text evidence="2">Protein modification; protein ubiquitination.</text>
</comment>
<keyword evidence="8" id="KW-0539">Nucleus</keyword>
<dbReference type="InParanoid" id="A0A139WH34"/>
<dbReference type="InterPro" id="IPR008401">
    <property type="entry name" value="Apc13"/>
</dbReference>
<dbReference type="Pfam" id="PF05839">
    <property type="entry name" value="Apc13p"/>
    <property type="match status" value="1"/>
</dbReference>
<evidence type="ECO:0000313" key="13">
    <source>
        <dbReference type="Proteomes" id="UP000007266"/>
    </source>
</evidence>
<dbReference type="GO" id="GO:0070979">
    <property type="term" value="P:protein K11-linked ubiquitination"/>
    <property type="evidence" value="ECO:0000318"/>
    <property type="project" value="GO_Central"/>
</dbReference>
<evidence type="ECO:0000256" key="5">
    <source>
        <dbReference type="ARBA" id="ARBA00022618"/>
    </source>
</evidence>
<dbReference type="EMBL" id="KQ971343">
    <property type="protein sequence ID" value="KYB27308.1"/>
    <property type="molecule type" value="Genomic_DNA"/>
</dbReference>
<dbReference type="OMA" id="PHDDIAV"/>
<accession>A0A139WH34</accession>
<dbReference type="AlphaFoldDB" id="A0A139WH34"/>
<dbReference type="GO" id="GO:0051301">
    <property type="term" value="P:cell division"/>
    <property type="evidence" value="ECO:0007669"/>
    <property type="project" value="UniProtKB-KW"/>
</dbReference>
<reference evidence="12 13" key="2">
    <citation type="journal article" date="2010" name="Nucleic Acids Res.">
        <title>BeetleBase in 2010: revisions to provide comprehensive genomic information for Tribolium castaneum.</title>
        <authorList>
            <person name="Kim H.S."/>
            <person name="Murphy T."/>
            <person name="Xia J."/>
            <person name="Caragea D."/>
            <person name="Park Y."/>
            <person name="Beeman R.W."/>
            <person name="Lorenzen M.D."/>
            <person name="Butcher S."/>
            <person name="Manak J.R."/>
            <person name="Brown S.J."/>
        </authorList>
    </citation>
    <scope>GENOME REANNOTATION</scope>
    <source>
        <strain evidence="12 13">Georgia GA2</strain>
    </source>
</reference>
<evidence type="ECO:0000256" key="11">
    <source>
        <dbReference type="ARBA" id="ARBA00045696"/>
    </source>
</evidence>